<dbReference type="Proteomes" id="UP000245138">
    <property type="component" value="Unassembled WGS sequence"/>
</dbReference>
<dbReference type="GO" id="GO:0009246">
    <property type="term" value="P:enterobacterial common antigen biosynthetic process"/>
    <property type="evidence" value="ECO:0007669"/>
    <property type="project" value="UniProtKB-UniRule"/>
</dbReference>
<keyword evidence="1 3" id="KW-0808">Transferase</keyword>
<comment type="catalytic activity">
    <reaction evidence="3">
        <text>dTDP-4-amino-4,6-dideoxy-alpha-D-galactose + acetyl-CoA = dTDP-4-acetamido-4,6-dideoxy-alpha-D-galactose + CoA + H(+)</text>
        <dbReference type="Rhea" id="RHEA:34443"/>
        <dbReference type="ChEBI" id="CHEBI:15378"/>
        <dbReference type="ChEBI" id="CHEBI:57287"/>
        <dbReference type="ChEBI" id="CHEBI:57288"/>
        <dbReference type="ChEBI" id="CHEBI:68492"/>
        <dbReference type="ChEBI" id="CHEBI:68493"/>
        <dbReference type="EC" id="2.3.1.210"/>
    </reaction>
</comment>
<sequence>MKNSDFIVTEGKPTSSDASAIRATIEPLNWESEFFNLVSGKLNFSSSAPVLTPAALTRYTLTQAKIPADNLALADALANIGFRLVEGEVDLCLSLDDAPATAVLPRWRVAGSADIPMLRQAAAKVFSLSRFRFPWYQPTDSGRFYARWIENAVLGTFDHLCLLVENEAGVPQGWVTIRQLGDGEARIGLLGVFPDVTTRGVGAQLMVLAEMWCRQQGIQRLRVATQVGNVAALRLYLRRGARVEGTAYWLYR</sequence>
<evidence type="ECO:0000256" key="3">
    <source>
        <dbReference type="HAMAP-Rule" id="MF_02027"/>
    </source>
</evidence>
<keyword evidence="2 3" id="KW-0012">Acyltransferase</keyword>
<name>A0A2U1TQX9_9GAMM</name>
<comment type="subunit">
    <text evidence="3">Homodimer.</text>
</comment>
<keyword evidence="6" id="KW-1185">Reference proteome</keyword>
<dbReference type="NCBIfam" id="TIGR02382">
    <property type="entry name" value="wecD_rffC"/>
    <property type="match status" value="1"/>
</dbReference>
<organism evidence="5 6">
    <name type="scientific">Brenneria roseae subsp. americana</name>
    <dbReference type="NCBI Taxonomy" id="1508507"/>
    <lineage>
        <taxon>Bacteria</taxon>
        <taxon>Pseudomonadati</taxon>
        <taxon>Pseudomonadota</taxon>
        <taxon>Gammaproteobacteria</taxon>
        <taxon>Enterobacterales</taxon>
        <taxon>Pectobacteriaceae</taxon>
        <taxon>Brenneria</taxon>
    </lineage>
</organism>
<dbReference type="UniPathway" id="UPA00566"/>
<evidence type="ECO:0000256" key="2">
    <source>
        <dbReference type="ARBA" id="ARBA00023315"/>
    </source>
</evidence>
<dbReference type="OrthoDB" id="6057229at2"/>
<evidence type="ECO:0000256" key="1">
    <source>
        <dbReference type="ARBA" id="ARBA00022679"/>
    </source>
</evidence>
<comment type="similarity">
    <text evidence="3">Belongs to the WecD family.</text>
</comment>
<dbReference type="InterPro" id="IPR016181">
    <property type="entry name" value="Acyl_CoA_acyltransferase"/>
</dbReference>
<dbReference type="EMBL" id="QDKJ01000009">
    <property type="protein sequence ID" value="PWC11798.1"/>
    <property type="molecule type" value="Genomic_DNA"/>
</dbReference>
<evidence type="ECO:0000259" key="4">
    <source>
        <dbReference type="PROSITE" id="PS51186"/>
    </source>
</evidence>
<feature type="binding site" evidence="3">
    <location>
        <position position="229"/>
    </location>
    <ligand>
        <name>acetyl-CoA</name>
        <dbReference type="ChEBI" id="CHEBI:57288"/>
    </ligand>
</feature>
<dbReference type="CDD" id="cd04301">
    <property type="entry name" value="NAT_SF"/>
    <property type="match status" value="1"/>
</dbReference>
<evidence type="ECO:0000313" key="6">
    <source>
        <dbReference type="Proteomes" id="UP000245138"/>
    </source>
</evidence>
<dbReference type="SUPFAM" id="SSF55729">
    <property type="entry name" value="Acyl-CoA N-acyltransferases (Nat)"/>
    <property type="match status" value="1"/>
</dbReference>
<dbReference type="RefSeq" id="WP_109054849.1">
    <property type="nucleotide sequence ID" value="NZ_QDKJ01000009.1"/>
</dbReference>
<comment type="pathway">
    <text evidence="3">Bacterial outer membrane biogenesis; enterobacterial common antigen biosynthesis.</text>
</comment>
<comment type="caution">
    <text evidence="3">Lacks conserved residue(s) required for the propagation of feature annotation.</text>
</comment>
<dbReference type="InterPro" id="IPR012752">
    <property type="entry name" value="AcTrfase_WecD"/>
</dbReference>
<dbReference type="EC" id="2.3.1.210" evidence="3"/>
<reference evidence="5 6" key="1">
    <citation type="submission" date="2018-04" db="EMBL/GenBank/DDBJ databases">
        <title>Brenneria corticis sp.nov.</title>
        <authorList>
            <person name="Li Y."/>
        </authorList>
    </citation>
    <scope>NUCLEOTIDE SEQUENCE [LARGE SCALE GENOMIC DNA]</scope>
    <source>
        <strain evidence="5 6">LMG 27715</strain>
    </source>
</reference>
<dbReference type="InterPro" id="IPR050832">
    <property type="entry name" value="Bact_Acetyltransf"/>
</dbReference>
<comment type="function">
    <text evidence="3">Catalyzes the acetylation of dTDP-fucosamine (dTDP-4-amino-4,6-dideoxy-D-galactose) to dTDP-Fuc4NAc, which is utilized in the biosynthesis of the enterobacterial common antigen (ECA).</text>
</comment>
<dbReference type="HAMAP" id="MF_02027">
    <property type="entry name" value="WecD_RffC"/>
    <property type="match status" value="1"/>
</dbReference>
<dbReference type="PANTHER" id="PTHR43877">
    <property type="entry name" value="AMINOALKYLPHOSPHONATE N-ACETYLTRANSFERASE-RELATED-RELATED"/>
    <property type="match status" value="1"/>
</dbReference>
<evidence type="ECO:0000313" key="5">
    <source>
        <dbReference type="EMBL" id="PWC11798.1"/>
    </source>
</evidence>
<dbReference type="PROSITE" id="PS51186">
    <property type="entry name" value="GNAT"/>
    <property type="match status" value="1"/>
</dbReference>
<feature type="domain" description="N-acetyltransferase" evidence="4">
    <location>
        <begin position="113"/>
        <end position="252"/>
    </location>
</feature>
<comment type="caution">
    <text evidence="5">The sequence shown here is derived from an EMBL/GenBank/DDBJ whole genome shotgun (WGS) entry which is preliminary data.</text>
</comment>
<dbReference type="NCBIfam" id="NF008212">
    <property type="entry name" value="PRK10975.1"/>
    <property type="match status" value="1"/>
</dbReference>
<dbReference type="PANTHER" id="PTHR43877:SF2">
    <property type="entry name" value="AMINOALKYLPHOSPHONATE N-ACETYLTRANSFERASE-RELATED"/>
    <property type="match status" value="1"/>
</dbReference>
<accession>A0A2U1TQX9</accession>
<dbReference type="GO" id="GO:0008080">
    <property type="term" value="F:N-acetyltransferase activity"/>
    <property type="evidence" value="ECO:0007669"/>
    <property type="project" value="InterPro"/>
</dbReference>
<protein>
    <recommendedName>
        <fullName evidence="3">dTDP-fucosamine acetyltransferase</fullName>
        <ecNumber evidence="3">2.3.1.210</ecNumber>
    </recommendedName>
    <alternativeName>
        <fullName evidence="3">TDP-fucosamine acetyltransferase</fullName>
    </alternativeName>
    <alternativeName>
        <fullName evidence="3">dTDP-4-amino-4,6-dideoxy-D-galactose acyltransferase</fullName>
    </alternativeName>
</protein>
<dbReference type="Pfam" id="PF00583">
    <property type="entry name" value="Acetyltransf_1"/>
    <property type="match status" value="1"/>
</dbReference>
<dbReference type="AlphaFoldDB" id="A0A2U1TQX9"/>
<proteinExistence type="inferred from homology"/>
<feature type="active site" description="Proton donor" evidence="3">
    <location>
        <position position="236"/>
    </location>
</feature>
<gene>
    <name evidence="3" type="primary">wecD</name>
    <name evidence="5" type="ORF">B4923_13330</name>
</gene>
<dbReference type="Gene3D" id="3.40.630.30">
    <property type="match status" value="1"/>
</dbReference>
<dbReference type="InterPro" id="IPR000182">
    <property type="entry name" value="GNAT_dom"/>
</dbReference>